<feature type="domain" description="Bacteriophage T5 Orf172 DNA-binding" evidence="1">
    <location>
        <begin position="300"/>
        <end position="394"/>
    </location>
</feature>
<gene>
    <name evidence="2" type="ORF">B2J69_04465</name>
</gene>
<dbReference type="RefSeq" id="WP_081136820.1">
    <property type="nucleotide sequence ID" value="NZ_MWUE01000007.1"/>
</dbReference>
<evidence type="ECO:0000313" key="2">
    <source>
        <dbReference type="EMBL" id="OQP35258.1"/>
    </source>
</evidence>
<dbReference type="Proteomes" id="UP000192769">
    <property type="component" value="Unassembled WGS sequence"/>
</dbReference>
<dbReference type="OrthoDB" id="9814995at2"/>
<dbReference type="EMBL" id="MWUE01000007">
    <property type="protein sequence ID" value="OQP35258.1"/>
    <property type="molecule type" value="Genomic_DNA"/>
</dbReference>
<dbReference type="Pfam" id="PF13455">
    <property type="entry name" value="MUG113"/>
    <property type="match status" value="1"/>
</dbReference>
<organism evidence="2 3">
    <name type="scientific">Pantoea latae</name>
    <dbReference type="NCBI Taxonomy" id="1964541"/>
    <lineage>
        <taxon>Bacteria</taxon>
        <taxon>Pseudomonadati</taxon>
        <taxon>Pseudomonadota</taxon>
        <taxon>Gammaproteobacteria</taxon>
        <taxon>Enterobacterales</taxon>
        <taxon>Erwiniaceae</taxon>
        <taxon>Pantoea</taxon>
    </lineage>
</organism>
<evidence type="ECO:0000259" key="1">
    <source>
        <dbReference type="SMART" id="SM00974"/>
    </source>
</evidence>
<dbReference type="AlphaFoldDB" id="A0A1V9DN34"/>
<dbReference type="InterPro" id="IPR018306">
    <property type="entry name" value="Phage_T5_Orf172_DNA-bd"/>
</dbReference>
<dbReference type="SMART" id="SM00974">
    <property type="entry name" value="T5orf172"/>
    <property type="match status" value="1"/>
</dbReference>
<keyword evidence="3" id="KW-1185">Reference proteome</keyword>
<comment type="caution">
    <text evidence="2">The sequence shown here is derived from an EMBL/GenBank/DDBJ whole genome shotgun (WGS) entry which is preliminary data.</text>
</comment>
<name>A0A1V9DN34_9GAMM</name>
<proteinExistence type="predicted"/>
<reference evidence="2 3" key="1">
    <citation type="submission" date="2017-02" db="EMBL/GenBank/DDBJ databases">
        <title>Whole genome shotgun sequence of Pantoea agglomerans strain AS1 isolated from a cycad, Zamia floridana in Central Florida, USA.</title>
        <authorList>
            <person name="Lata P."/>
            <person name="Govindarajan S."/>
            <person name="Qi F."/>
            <person name="Li J.-L."/>
            <person name="Maurya S.K."/>
            <person name="Sahoo M.K."/>
        </authorList>
    </citation>
    <scope>NUCLEOTIDE SEQUENCE [LARGE SCALE GENOMIC DNA]</scope>
    <source>
        <strain evidence="2 3">AS1</strain>
    </source>
</reference>
<evidence type="ECO:0000313" key="3">
    <source>
        <dbReference type="Proteomes" id="UP000192769"/>
    </source>
</evidence>
<sequence length="420" mass="47872">MLRLSPLQVRQKVTIDDIFSEPDDLGLLVVEPLKIYSPTGNLPASRLEEINAFYVVHGRPPLPDSEEFKETLLAQRLRVLKDNKQYREMLQPFDIHGLLAGENNENTLASSVSFSVPPVEVDRSELVTSLDDIFADDDDGLLSFAEPDIFTLKHVPIEKKTQPDEIAKRQPCPDFYRFSPLFETIQNGLKTGTFSFVRFRHELKIHEGDFFILNGVMGYVDKVGERLEEYGPWNARLHLVFENGTEMNMLFLSLTHGLVRDTEGRKVVLNGQSIRPDEAPVPTGYVYVLATHSDQLALQRFKPDLYKIGFTEGTIEERIKHAEKDKTFLEAPVRIVMTTQCFNINTHKFETLIHGFLGKQRLNITLRGLDGQTYHPREWFHAPLATVLSVIKYILDGTISQYRMDNTTGKIVAKKDTGHS</sequence>
<protein>
    <recommendedName>
        <fullName evidence="1">Bacteriophage T5 Orf172 DNA-binding domain-containing protein</fullName>
    </recommendedName>
</protein>
<accession>A0A1V9DN34</accession>